<dbReference type="InterPro" id="IPR038765">
    <property type="entry name" value="Papain-like_cys_pep_sf"/>
</dbReference>
<dbReference type="Gene3D" id="2.60.40.4070">
    <property type="match status" value="1"/>
</dbReference>
<dbReference type="InterPro" id="IPR025965">
    <property type="entry name" value="FlgD/Vpr_Ig-like"/>
</dbReference>
<sequence>MKNIKFLCLILVFILLMQAFVVAGDSGKSILSAVAVVVGVALVVTCVGAVAVGAATWSTTVTTVVGDISVTTLADVGLGLILAGEAASNVDPIGYQSQESGQEPSKNLKFEISINNSFEKNKKVAVIKLKDSTSGDYYAPSGDTSLWVSHSNNQIDMLVGGNEVEVAQVKSAAIAGDKFVNAYDVPAVIKAGFPAIINYTLQKQSQFVRMEVLDSSGNIVYGISESSPNPAKPIPFVWNGKDMSGNKVQSGAYSVRLKAVKSDGSAEYSPLSVMTVGDTVPANEERQISFDNQGNAYLTFFNSNDLNTEDSITVKLKDKDGNIALQDTQVVNFKDDGQGNNNVSQKPLNFSVNVTGVIEGYKVKLEFPRGDINGSKIARVTAMVGDTNQITYEYDLNKKTAKVASGTYAATYSAADADPHKRDFYFNIIYTMKYLIQEVYKQKGITYDYQTNSLAFSPELKNEISATTSGNVIALKTASGKYNYDIAQNTITVLEGEDIIAGTYSWDESNNMACVPDKTVVSASRVSSEVKAMWLSDTQTITVATIAFPFNFENFQLRADVARRDAPEEIYPMERPKEPTIDDVNWLNHDLGVVEVKGTADLLNSKVEIVINGQKFGITGTSSSNWSFTNNSYPLHSGENKINIIATALRNTAQVETGDITVYSGDSTTPDLILLSPRDRQVVESESMSPSSPQKLGITFKGKTLPGVTISIPSNSINVDSLGIFDATVKLDSLYEGNNQFSISILGNKPLSINKSLIGAYKFYNNYKSNAYVLRKGDFVFNKKGLSSGDIRGALDWIPFDPDHSGIYVGNGNIREAVWNNIKLSSLKDDSGWTGYGFYIASQIPIIIPNEEETRGKVAKDIEDFMSQYPSTMYDLPFLNIFSLRLLGHYNGANGGFYCSELAWWAWKKQAIDFGVKKVDLLYPPESSFYEGTNEDRFLDLNSILPAYLCQKTMKVKEVNK</sequence>
<dbReference type="Pfam" id="PF13860">
    <property type="entry name" value="FlgD_ig"/>
    <property type="match status" value="1"/>
</dbReference>
<evidence type="ECO:0000259" key="3">
    <source>
        <dbReference type="Pfam" id="PF13860"/>
    </source>
</evidence>
<organism evidence="4 5">
    <name type="scientific">candidate division WOR-1 bacterium RIFOXYB2_FULL_36_35</name>
    <dbReference type="NCBI Taxonomy" id="1802578"/>
    <lineage>
        <taxon>Bacteria</taxon>
        <taxon>Bacillati</taxon>
        <taxon>Saganbacteria</taxon>
    </lineage>
</organism>
<keyword evidence="1" id="KW-1133">Transmembrane helix</keyword>
<evidence type="ECO:0000313" key="4">
    <source>
        <dbReference type="EMBL" id="OGC16768.1"/>
    </source>
</evidence>
<dbReference type="SUPFAM" id="SSF54001">
    <property type="entry name" value="Cysteine proteinases"/>
    <property type="match status" value="1"/>
</dbReference>
<keyword evidence="1" id="KW-0812">Transmembrane</keyword>
<evidence type="ECO:0000256" key="2">
    <source>
        <dbReference type="SAM" id="SignalP"/>
    </source>
</evidence>
<feature type="transmembrane region" description="Helical" evidence="1">
    <location>
        <begin position="64"/>
        <end position="83"/>
    </location>
</feature>
<feature type="domain" description="FlgD/Vpr Ig-like" evidence="3">
    <location>
        <begin position="192"/>
        <end position="262"/>
    </location>
</feature>
<proteinExistence type="predicted"/>
<dbReference type="EMBL" id="MEUA01000003">
    <property type="protein sequence ID" value="OGC16768.1"/>
    <property type="molecule type" value="Genomic_DNA"/>
</dbReference>
<name>A0A1F4S8J6_UNCSA</name>
<feature type="chain" id="PRO_5009514402" description="FlgD/Vpr Ig-like domain-containing protein" evidence="2">
    <location>
        <begin position="24"/>
        <end position="961"/>
    </location>
</feature>
<comment type="caution">
    <text evidence="4">The sequence shown here is derived from an EMBL/GenBank/DDBJ whole genome shotgun (WGS) entry which is preliminary data.</text>
</comment>
<gene>
    <name evidence="4" type="ORF">A2290_00220</name>
</gene>
<accession>A0A1F4S8J6</accession>
<dbReference type="Proteomes" id="UP000177905">
    <property type="component" value="Unassembled WGS sequence"/>
</dbReference>
<evidence type="ECO:0000313" key="5">
    <source>
        <dbReference type="Proteomes" id="UP000177905"/>
    </source>
</evidence>
<protein>
    <recommendedName>
        <fullName evidence="3">FlgD/Vpr Ig-like domain-containing protein</fullName>
    </recommendedName>
</protein>
<feature type="transmembrane region" description="Helical" evidence="1">
    <location>
        <begin position="33"/>
        <end position="57"/>
    </location>
</feature>
<keyword evidence="1" id="KW-0472">Membrane</keyword>
<keyword evidence="2" id="KW-0732">Signal</keyword>
<feature type="signal peptide" evidence="2">
    <location>
        <begin position="1"/>
        <end position="23"/>
    </location>
</feature>
<dbReference type="AlphaFoldDB" id="A0A1F4S8J6"/>
<dbReference type="Gene3D" id="3.90.1720.10">
    <property type="entry name" value="endopeptidase domain like (from Nostoc punctiforme)"/>
    <property type="match status" value="1"/>
</dbReference>
<evidence type="ECO:0000256" key="1">
    <source>
        <dbReference type="SAM" id="Phobius"/>
    </source>
</evidence>
<reference evidence="4 5" key="1">
    <citation type="journal article" date="2016" name="Nat. Commun.">
        <title>Thousands of microbial genomes shed light on interconnected biogeochemical processes in an aquifer system.</title>
        <authorList>
            <person name="Anantharaman K."/>
            <person name="Brown C.T."/>
            <person name="Hug L.A."/>
            <person name="Sharon I."/>
            <person name="Castelle C.J."/>
            <person name="Probst A.J."/>
            <person name="Thomas B.C."/>
            <person name="Singh A."/>
            <person name="Wilkins M.J."/>
            <person name="Karaoz U."/>
            <person name="Brodie E.L."/>
            <person name="Williams K.H."/>
            <person name="Hubbard S.S."/>
            <person name="Banfield J.F."/>
        </authorList>
    </citation>
    <scope>NUCLEOTIDE SEQUENCE [LARGE SCALE GENOMIC DNA]</scope>
</reference>